<organism evidence="1 2">
    <name type="scientific">Romanomermis culicivorax</name>
    <name type="common">Nematode worm</name>
    <dbReference type="NCBI Taxonomy" id="13658"/>
    <lineage>
        <taxon>Eukaryota</taxon>
        <taxon>Metazoa</taxon>
        <taxon>Ecdysozoa</taxon>
        <taxon>Nematoda</taxon>
        <taxon>Enoplea</taxon>
        <taxon>Dorylaimia</taxon>
        <taxon>Mermithida</taxon>
        <taxon>Mermithoidea</taxon>
        <taxon>Mermithidae</taxon>
        <taxon>Romanomermis</taxon>
    </lineage>
</organism>
<dbReference type="AlphaFoldDB" id="A0A915J584"/>
<reference evidence="2" key="1">
    <citation type="submission" date="2022-11" db="UniProtKB">
        <authorList>
            <consortium name="WormBaseParasite"/>
        </authorList>
    </citation>
    <scope>IDENTIFICATION</scope>
</reference>
<name>A0A915J584_ROMCU</name>
<dbReference type="Proteomes" id="UP000887565">
    <property type="component" value="Unplaced"/>
</dbReference>
<evidence type="ECO:0000313" key="2">
    <source>
        <dbReference type="WBParaSite" id="nRc.2.0.1.t20959-RA"/>
    </source>
</evidence>
<protein>
    <submittedName>
        <fullName evidence="2">Uncharacterized protein</fullName>
    </submittedName>
</protein>
<sequence length="98" mass="11458">MKHQIYGFLRKMYDYAFLALNQVWACDFNMEHQIHGQVFVIFLLFFCFLSLHELSSTQPPMVDGERPKLPASPRVAAAVVVAVDAKRWRKSEREKKDN</sequence>
<keyword evidence="1" id="KW-1185">Reference proteome</keyword>
<proteinExistence type="predicted"/>
<accession>A0A915J584</accession>
<dbReference type="WBParaSite" id="nRc.2.0.1.t20959-RA">
    <property type="protein sequence ID" value="nRc.2.0.1.t20959-RA"/>
    <property type="gene ID" value="nRc.2.0.1.g20959"/>
</dbReference>
<evidence type="ECO:0000313" key="1">
    <source>
        <dbReference type="Proteomes" id="UP000887565"/>
    </source>
</evidence>